<dbReference type="PANTHER" id="PTHR16135:SF2">
    <property type="entry name" value="SHIFTLESS ANTIVIRAL INHIBITOR OF RIBOSOMAL FRAMESHIFTING PROTEIN"/>
    <property type="match status" value="1"/>
</dbReference>
<dbReference type="GO" id="GO:0043022">
    <property type="term" value="F:ribosome binding"/>
    <property type="evidence" value="ECO:0007669"/>
    <property type="project" value="TreeGrafter"/>
</dbReference>
<evidence type="ECO:0000256" key="2">
    <source>
        <dbReference type="ARBA" id="ARBA00004201"/>
    </source>
</evidence>
<dbReference type="PANTHER" id="PTHR16135">
    <property type="entry name" value="REPRESSOR OF YIELD OF DENV PROTEIN"/>
    <property type="match status" value="1"/>
</dbReference>
<keyword evidence="4" id="KW-0963">Cytoplasm</keyword>
<gene>
    <name evidence="7" type="ORF">GDO78_004840</name>
</gene>
<reference evidence="7" key="1">
    <citation type="thesis" date="2020" institute="ProQuest LLC" country="789 East Eisenhower Parkway, Ann Arbor, MI, USA">
        <title>Comparative Genomics and Chromosome Evolution.</title>
        <authorList>
            <person name="Mudd A.B."/>
        </authorList>
    </citation>
    <scope>NUCLEOTIDE SEQUENCE</scope>
    <source>
        <strain evidence="7">HN-11 Male</strain>
        <tissue evidence="7">Kidney and liver</tissue>
    </source>
</reference>
<proteinExistence type="inferred from homology"/>
<evidence type="ECO:0000256" key="1">
    <source>
        <dbReference type="ARBA" id="ARBA00004123"/>
    </source>
</evidence>
<dbReference type="GO" id="GO:1990825">
    <property type="term" value="F:sequence-specific mRNA binding"/>
    <property type="evidence" value="ECO:0007669"/>
    <property type="project" value="TreeGrafter"/>
</dbReference>
<comment type="similarity">
    <text evidence="3">Belongs to the SHFL family.</text>
</comment>
<dbReference type="InterPro" id="IPR026795">
    <property type="entry name" value="SHFL"/>
</dbReference>
<dbReference type="GO" id="GO:0000932">
    <property type="term" value="C:P-body"/>
    <property type="evidence" value="ECO:0007669"/>
    <property type="project" value="UniProtKB-SubCell"/>
</dbReference>
<dbReference type="GO" id="GO:0005634">
    <property type="term" value="C:nucleus"/>
    <property type="evidence" value="ECO:0007669"/>
    <property type="project" value="UniProtKB-SubCell"/>
</dbReference>
<dbReference type="Pfam" id="PF15135">
    <property type="entry name" value="UPF0515"/>
    <property type="match status" value="1"/>
</dbReference>
<evidence type="ECO:0000256" key="5">
    <source>
        <dbReference type="ARBA" id="ARBA00022884"/>
    </source>
</evidence>
<organism evidence="7 8">
    <name type="scientific">Eleutherodactylus coqui</name>
    <name type="common">Puerto Rican coqui</name>
    <dbReference type="NCBI Taxonomy" id="57060"/>
    <lineage>
        <taxon>Eukaryota</taxon>
        <taxon>Metazoa</taxon>
        <taxon>Chordata</taxon>
        <taxon>Craniata</taxon>
        <taxon>Vertebrata</taxon>
        <taxon>Euteleostomi</taxon>
        <taxon>Amphibia</taxon>
        <taxon>Batrachia</taxon>
        <taxon>Anura</taxon>
        <taxon>Neobatrachia</taxon>
        <taxon>Hyloidea</taxon>
        <taxon>Eleutherodactylidae</taxon>
        <taxon>Eleutherodactylinae</taxon>
        <taxon>Eleutherodactylus</taxon>
        <taxon>Eleutherodactylus</taxon>
    </lineage>
</organism>
<dbReference type="GO" id="GO:0075523">
    <property type="term" value="P:viral translational frameshifting"/>
    <property type="evidence" value="ECO:0007669"/>
    <property type="project" value="TreeGrafter"/>
</dbReference>
<sequence>MTKCANGSSCSRTNSMNVINKMKKDGEVPKADLSSDKDIKDLAAKLKCLPLTEKNLRMFNNASENRIPSNDRQFSCKDCDKMWWRRVPQRKEVSKCRNCRKKYDPVPYDKMWGIAEFHCHSCDRLFKGFAQMGLSCPCYMCGSPVLPIHILPPRRTRGQRTRNPHSCFGENCYNRREPYIPGLECVHPRSRAKHNYPKVLYPSMLHVSTGSTVATCLSQGSLTQCDLDDLILDDIRESDEDESDSNDS</sequence>
<dbReference type="GO" id="GO:0045087">
    <property type="term" value="P:innate immune response"/>
    <property type="evidence" value="ECO:0007669"/>
    <property type="project" value="TreeGrafter"/>
</dbReference>
<name>A0A8J6KC32_ELECQ</name>
<evidence type="ECO:0000313" key="8">
    <source>
        <dbReference type="Proteomes" id="UP000770717"/>
    </source>
</evidence>
<evidence type="ECO:0000313" key="7">
    <source>
        <dbReference type="EMBL" id="KAG9488508.1"/>
    </source>
</evidence>
<dbReference type="EMBL" id="WNTK01000002">
    <property type="protein sequence ID" value="KAG9488508.1"/>
    <property type="molecule type" value="Genomic_DNA"/>
</dbReference>
<protein>
    <submittedName>
        <fullName evidence="7">Uncharacterized protein</fullName>
    </submittedName>
</protein>
<dbReference type="AlphaFoldDB" id="A0A8J6KC32"/>
<keyword evidence="5" id="KW-0694">RNA-binding</keyword>
<dbReference type="Proteomes" id="UP000770717">
    <property type="component" value="Unassembled WGS sequence"/>
</dbReference>
<keyword evidence="8" id="KW-1185">Reference proteome</keyword>
<evidence type="ECO:0000256" key="3">
    <source>
        <dbReference type="ARBA" id="ARBA00005469"/>
    </source>
</evidence>
<accession>A0A8J6KC32</accession>
<keyword evidence="6" id="KW-0539">Nucleus</keyword>
<comment type="subcellular location">
    <subcellularLocation>
        <location evidence="2">Cytoplasm</location>
        <location evidence="2">P-body</location>
    </subcellularLocation>
    <subcellularLocation>
        <location evidence="1">Nucleus</location>
    </subcellularLocation>
</comment>
<comment type="caution">
    <text evidence="7">The sequence shown here is derived from an EMBL/GenBank/DDBJ whole genome shotgun (WGS) entry which is preliminary data.</text>
</comment>
<evidence type="ECO:0000256" key="4">
    <source>
        <dbReference type="ARBA" id="ARBA00022490"/>
    </source>
</evidence>
<dbReference type="OrthoDB" id="9423182at2759"/>
<evidence type="ECO:0000256" key="6">
    <source>
        <dbReference type="ARBA" id="ARBA00023242"/>
    </source>
</evidence>